<dbReference type="EMBL" id="JBIGHV010000006">
    <property type="protein sequence ID" value="MFG6431569.1"/>
    <property type="molecule type" value="Genomic_DNA"/>
</dbReference>
<dbReference type="RefSeq" id="WP_394480735.1">
    <property type="nucleotide sequence ID" value="NZ_JBIGHV010000006.1"/>
</dbReference>
<dbReference type="Proteomes" id="UP001606210">
    <property type="component" value="Unassembled WGS sequence"/>
</dbReference>
<organism evidence="3 4">
    <name type="scientific">Pelomonas parva</name>
    <dbReference type="NCBI Taxonomy" id="3299032"/>
    <lineage>
        <taxon>Bacteria</taxon>
        <taxon>Pseudomonadati</taxon>
        <taxon>Pseudomonadota</taxon>
        <taxon>Betaproteobacteria</taxon>
        <taxon>Burkholderiales</taxon>
        <taxon>Sphaerotilaceae</taxon>
        <taxon>Roseateles</taxon>
    </lineage>
</organism>
<protein>
    <submittedName>
        <fullName evidence="3">Uncharacterized protein</fullName>
    </submittedName>
</protein>
<reference evidence="3 4" key="1">
    <citation type="submission" date="2024-08" db="EMBL/GenBank/DDBJ databases">
        <authorList>
            <person name="Lu H."/>
        </authorList>
    </citation>
    <scope>NUCLEOTIDE SEQUENCE [LARGE SCALE GENOMIC DNA]</scope>
    <source>
        <strain evidence="3 4">LYH14W</strain>
    </source>
</reference>
<keyword evidence="4" id="KW-1185">Reference proteome</keyword>
<feature type="region of interest" description="Disordered" evidence="1">
    <location>
        <begin position="170"/>
        <end position="208"/>
    </location>
</feature>
<name>A0ABW7F4L6_9BURK</name>
<evidence type="ECO:0000256" key="1">
    <source>
        <dbReference type="SAM" id="MobiDB-lite"/>
    </source>
</evidence>
<keyword evidence="2" id="KW-0732">Signal</keyword>
<feature type="signal peptide" evidence="2">
    <location>
        <begin position="1"/>
        <end position="20"/>
    </location>
</feature>
<gene>
    <name evidence="3" type="ORF">ACG00Y_16740</name>
</gene>
<comment type="caution">
    <text evidence="3">The sequence shown here is derived from an EMBL/GenBank/DDBJ whole genome shotgun (WGS) entry which is preliminary data.</text>
</comment>
<proteinExistence type="predicted"/>
<evidence type="ECO:0000313" key="4">
    <source>
        <dbReference type="Proteomes" id="UP001606210"/>
    </source>
</evidence>
<accession>A0ABW7F4L6</accession>
<evidence type="ECO:0000256" key="2">
    <source>
        <dbReference type="SAM" id="SignalP"/>
    </source>
</evidence>
<feature type="chain" id="PRO_5046677159" evidence="2">
    <location>
        <begin position="21"/>
        <end position="208"/>
    </location>
</feature>
<feature type="compositionally biased region" description="Low complexity" evidence="1">
    <location>
        <begin position="171"/>
        <end position="189"/>
    </location>
</feature>
<evidence type="ECO:0000313" key="3">
    <source>
        <dbReference type="EMBL" id="MFG6431569.1"/>
    </source>
</evidence>
<sequence length="208" mass="21781">MKRRHLSALLLLTLPALASAAPPDIQLLVELRWVDSALPPAAQAGVRDGAVVVGTAGTVSPRGPGVVTSTVPAVSVPTHRLLVQNGERASARLTTRDPLQWLDTTVELTPSGATRRIYASPTAQQRQVTQSFMVTPTWPGGAAPVRVTFDVEDGGKGFQSTLSLPMGRWQTAARSGGTAAPAPAGTVSSRDAAGQPERELQLRVSIQP</sequence>